<evidence type="ECO:0000313" key="1">
    <source>
        <dbReference type="EMBL" id="KAF5195938.1"/>
    </source>
</evidence>
<name>A0A7J6WGB8_THATH</name>
<protein>
    <submittedName>
        <fullName evidence="1">Uncharacterized protein</fullName>
    </submittedName>
</protein>
<dbReference type="Proteomes" id="UP000554482">
    <property type="component" value="Unassembled WGS sequence"/>
</dbReference>
<gene>
    <name evidence="1" type="ORF">FRX31_014475</name>
</gene>
<sequence length="151" mass="16659">MGCTKIMEIWKSLTRGCNDATQLIQSQQTTGDRPWLFSVEADTIWVNLENLTLRNEVIFQGANFSTKKLGCSARPGLISSLLICNKKIANNSNSRGRGSKVLNCSNSAQNRSNGHWQWQGANRLGLYFDQGATGKMRTTAATEKDTELGKS</sequence>
<organism evidence="1 2">
    <name type="scientific">Thalictrum thalictroides</name>
    <name type="common">Rue-anemone</name>
    <name type="synonym">Anemone thalictroides</name>
    <dbReference type="NCBI Taxonomy" id="46969"/>
    <lineage>
        <taxon>Eukaryota</taxon>
        <taxon>Viridiplantae</taxon>
        <taxon>Streptophyta</taxon>
        <taxon>Embryophyta</taxon>
        <taxon>Tracheophyta</taxon>
        <taxon>Spermatophyta</taxon>
        <taxon>Magnoliopsida</taxon>
        <taxon>Ranunculales</taxon>
        <taxon>Ranunculaceae</taxon>
        <taxon>Thalictroideae</taxon>
        <taxon>Thalictrum</taxon>
    </lineage>
</organism>
<proteinExistence type="predicted"/>
<dbReference type="EMBL" id="JABWDY010016667">
    <property type="protein sequence ID" value="KAF5195938.1"/>
    <property type="molecule type" value="Genomic_DNA"/>
</dbReference>
<accession>A0A7J6WGB8</accession>
<evidence type="ECO:0000313" key="2">
    <source>
        <dbReference type="Proteomes" id="UP000554482"/>
    </source>
</evidence>
<reference evidence="1 2" key="1">
    <citation type="submission" date="2020-06" db="EMBL/GenBank/DDBJ databases">
        <title>Transcriptomic and genomic resources for Thalictrum thalictroides and T. hernandezii: Facilitating candidate gene discovery in an emerging model plant lineage.</title>
        <authorList>
            <person name="Arias T."/>
            <person name="Riano-Pachon D.M."/>
            <person name="Di Stilio V.S."/>
        </authorList>
    </citation>
    <scope>NUCLEOTIDE SEQUENCE [LARGE SCALE GENOMIC DNA]</scope>
    <source>
        <strain evidence="2">cv. WT478/WT964</strain>
        <tissue evidence="1">Leaves</tissue>
    </source>
</reference>
<dbReference type="AlphaFoldDB" id="A0A7J6WGB8"/>
<comment type="caution">
    <text evidence="1">The sequence shown here is derived from an EMBL/GenBank/DDBJ whole genome shotgun (WGS) entry which is preliminary data.</text>
</comment>
<keyword evidence="2" id="KW-1185">Reference proteome</keyword>